<keyword evidence="3" id="KW-0647">Proteasome</keyword>
<evidence type="ECO:0000256" key="1">
    <source>
        <dbReference type="ARBA" id="ARBA00023186"/>
    </source>
</evidence>
<dbReference type="Pfam" id="PF05348">
    <property type="entry name" value="UMP1"/>
    <property type="match status" value="1"/>
</dbReference>
<dbReference type="GO" id="GO:0043248">
    <property type="term" value="P:proteasome assembly"/>
    <property type="evidence" value="ECO:0007669"/>
    <property type="project" value="InterPro"/>
</dbReference>
<dbReference type="EMBL" id="LODT01000004">
    <property type="protein sequence ID" value="KYR02171.1"/>
    <property type="molecule type" value="Genomic_DNA"/>
</dbReference>
<sequence length="125" mass="14068">MELSVNKTSIPEFVSSGVPRLSHPVQSIQLDNGKTESILKNFATTNIFGTHMTLHNELEKQMYSQFKRLPTLPSSMVALETCLGLDEDFDFEDYLNDPITSETPLPPLHSMMEQRLGLSLNKSII</sequence>
<dbReference type="InterPro" id="IPR008012">
    <property type="entry name" value="Ump1"/>
</dbReference>
<organism evidence="3 4">
    <name type="scientific">Tieghemostelium lacteum</name>
    <name type="common">Slime mold</name>
    <name type="synonym">Dictyostelium lacteum</name>
    <dbReference type="NCBI Taxonomy" id="361077"/>
    <lineage>
        <taxon>Eukaryota</taxon>
        <taxon>Amoebozoa</taxon>
        <taxon>Evosea</taxon>
        <taxon>Eumycetozoa</taxon>
        <taxon>Dictyostelia</taxon>
        <taxon>Dictyosteliales</taxon>
        <taxon>Raperosteliaceae</taxon>
        <taxon>Tieghemostelium</taxon>
    </lineage>
</organism>
<proteinExistence type="inferred from homology"/>
<dbReference type="PANTHER" id="PTHR12828:SF3">
    <property type="entry name" value="PROTEASOME MATURATION PROTEIN"/>
    <property type="match status" value="1"/>
</dbReference>
<comment type="similarity">
    <text evidence="2">Belongs to the POMP/UMP1 family.</text>
</comment>
<dbReference type="GO" id="GO:0005634">
    <property type="term" value="C:nucleus"/>
    <property type="evidence" value="ECO:0007669"/>
    <property type="project" value="TreeGrafter"/>
</dbReference>
<dbReference type="OrthoDB" id="15001at2759"/>
<dbReference type="FunCoup" id="A0A152A7R3">
    <property type="interactions" value="64"/>
</dbReference>
<dbReference type="InParanoid" id="A0A152A7R3"/>
<evidence type="ECO:0000313" key="4">
    <source>
        <dbReference type="Proteomes" id="UP000076078"/>
    </source>
</evidence>
<dbReference type="OMA" id="THHAMEV"/>
<dbReference type="STRING" id="361077.A0A152A7R3"/>
<evidence type="ECO:0000256" key="2">
    <source>
        <dbReference type="ARBA" id="ARBA00043974"/>
    </source>
</evidence>
<gene>
    <name evidence="3" type="ORF">DLAC_00985</name>
</gene>
<protein>
    <submittedName>
        <fullName evidence="3">Proteasome maturation factor UMP1 family protein</fullName>
    </submittedName>
</protein>
<name>A0A152A7R3_TIELA</name>
<evidence type="ECO:0000313" key="3">
    <source>
        <dbReference type="EMBL" id="KYR02171.1"/>
    </source>
</evidence>
<dbReference type="PANTHER" id="PTHR12828">
    <property type="entry name" value="PROTEASOME MATURATION PROTEIN UMP1"/>
    <property type="match status" value="1"/>
</dbReference>
<dbReference type="GO" id="GO:0000502">
    <property type="term" value="C:proteasome complex"/>
    <property type="evidence" value="ECO:0007669"/>
    <property type="project" value="UniProtKB-KW"/>
</dbReference>
<comment type="caution">
    <text evidence="3">The sequence shown here is derived from an EMBL/GenBank/DDBJ whole genome shotgun (WGS) entry which is preliminary data.</text>
</comment>
<dbReference type="AlphaFoldDB" id="A0A152A7R3"/>
<dbReference type="GO" id="GO:0005737">
    <property type="term" value="C:cytoplasm"/>
    <property type="evidence" value="ECO:0007669"/>
    <property type="project" value="TreeGrafter"/>
</dbReference>
<accession>A0A152A7R3</accession>
<reference evidence="3 4" key="1">
    <citation type="submission" date="2015-12" db="EMBL/GenBank/DDBJ databases">
        <title>Dictyostelia acquired genes for synthesis and detection of signals that induce cell-type specialization by lateral gene transfer from prokaryotes.</title>
        <authorList>
            <person name="Gloeckner G."/>
            <person name="Schaap P."/>
        </authorList>
    </citation>
    <scope>NUCLEOTIDE SEQUENCE [LARGE SCALE GENOMIC DNA]</scope>
    <source>
        <strain evidence="3 4">TK</strain>
    </source>
</reference>
<keyword evidence="4" id="KW-1185">Reference proteome</keyword>
<keyword evidence="1" id="KW-0143">Chaperone</keyword>
<dbReference type="Proteomes" id="UP000076078">
    <property type="component" value="Unassembled WGS sequence"/>
</dbReference>